<keyword evidence="5" id="KW-0732">Signal</keyword>
<evidence type="ECO:0000256" key="9">
    <source>
        <dbReference type="ARBA" id="ARBA00023157"/>
    </source>
</evidence>
<proteinExistence type="inferred from homology"/>
<comment type="similarity">
    <text evidence="11">Belongs to the polysaccharide monooxygenase AA14 family.</text>
</comment>
<evidence type="ECO:0000313" key="13">
    <source>
        <dbReference type="Proteomes" id="UP000807306"/>
    </source>
</evidence>
<dbReference type="Proteomes" id="UP000807306">
    <property type="component" value="Unassembled WGS sequence"/>
</dbReference>
<evidence type="ECO:0000256" key="11">
    <source>
        <dbReference type="ARBA" id="ARBA00046340"/>
    </source>
</evidence>
<evidence type="ECO:0000256" key="3">
    <source>
        <dbReference type="ARBA" id="ARBA00022525"/>
    </source>
</evidence>
<accession>A0A9P6EBK9</accession>
<evidence type="ECO:0000256" key="8">
    <source>
        <dbReference type="ARBA" id="ARBA00023033"/>
    </source>
</evidence>
<keyword evidence="3" id="KW-0964">Secreted</keyword>
<evidence type="ECO:0000256" key="4">
    <source>
        <dbReference type="ARBA" id="ARBA00022723"/>
    </source>
</evidence>
<evidence type="ECO:0000256" key="10">
    <source>
        <dbReference type="ARBA" id="ARBA00023180"/>
    </source>
</evidence>
<reference evidence="12" key="1">
    <citation type="submission" date="2020-11" db="EMBL/GenBank/DDBJ databases">
        <authorList>
            <consortium name="DOE Joint Genome Institute"/>
            <person name="Ahrendt S."/>
            <person name="Riley R."/>
            <person name="Andreopoulos W."/>
            <person name="Labutti K."/>
            <person name="Pangilinan J."/>
            <person name="Ruiz-Duenas F.J."/>
            <person name="Barrasa J.M."/>
            <person name="Sanchez-Garcia M."/>
            <person name="Camarero S."/>
            <person name="Miyauchi S."/>
            <person name="Serrano A."/>
            <person name="Linde D."/>
            <person name="Babiker R."/>
            <person name="Drula E."/>
            <person name="Ayuso-Fernandez I."/>
            <person name="Pacheco R."/>
            <person name="Padilla G."/>
            <person name="Ferreira P."/>
            <person name="Barriuso J."/>
            <person name="Kellner H."/>
            <person name="Castanera R."/>
            <person name="Alfaro M."/>
            <person name="Ramirez L."/>
            <person name="Pisabarro A.G."/>
            <person name="Kuo A."/>
            <person name="Tritt A."/>
            <person name="Lipzen A."/>
            <person name="He G."/>
            <person name="Yan M."/>
            <person name="Ng V."/>
            <person name="Cullen D."/>
            <person name="Martin F."/>
            <person name="Rosso M.-N."/>
            <person name="Henrissat B."/>
            <person name="Hibbett D."/>
            <person name="Martinez A.T."/>
            <person name="Grigoriev I.V."/>
        </authorList>
    </citation>
    <scope>NUCLEOTIDE SEQUENCE</scope>
    <source>
        <strain evidence="12">CBS 506.95</strain>
    </source>
</reference>
<evidence type="ECO:0000256" key="1">
    <source>
        <dbReference type="ARBA" id="ARBA00001973"/>
    </source>
</evidence>
<keyword evidence="8" id="KW-0503">Monooxygenase</keyword>
<keyword evidence="10" id="KW-0325">Glycoprotein</keyword>
<protein>
    <submittedName>
        <fullName evidence="12">Uncharacterized protein</fullName>
    </submittedName>
</protein>
<keyword evidence="9" id="KW-1015">Disulfide bond</keyword>
<keyword evidence="13" id="KW-1185">Reference proteome</keyword>
<dbReference type="Pfam" id="PF22810">
    <property type="entry name" value="LPMO_AA14"/>
    <property type="match status" value="1"/>
</dbReference>
<dbReference type="AlphaFoldDB" id="A0A9P6EBK9"/>
<evidence type="ECO:0000256" key="7">
    <source>
        <dbReference type="ARBA" id="ARBA00023008"/>
    </source>
</evidence>
<dbReference type="GO" id="GO:0004497">
    <property type="term" value="F:monooxygenase activity"/>
    <property type="evidence" value="ECO:0007669"/>
    <property type="project" value="UniProtKB-KW"/>
</dbReference>
<dbReference type="EMBL" id="MU157878">
    <property type="protein sequence ID" value="KAF9525849.1"/>
    <property type="molecule type" value="Genomic_DNA"/>
</dbReference>
<sequence>MYCLKGPTGKDDRNTNSAVLPMSKMTKSQWWFQHWTGCDQFPPDAGVFLDLPARGNFTVEHAVNRVFTTTVDNPTLGVYVDGQNHPALGTSSDGKSGGSDCITNPNIHTQNETMAAGTAFAISYTSDLSQVTAENLVVFSVLYNTPWRRIAVYKVPDLPACPAGGCICAWGWVANGCGMANMYMQGFRCQVTNASGSAKPLAPAKPPVWCESNPGSCRTGAKQMIYWSQTDGNNIEVSGYDLSGSPKSPGYNMKLGFHNGAQTDIFN</sequence>
<dbReference type="GO" id="GO:0046872">
    <property type="term" value="F:metal ion binding"/>
    <property type="evidence" value="ECO:0007669"/>
    <property type="project" value="UniProtKB-KW"/>
</dbReference>
<evidence type="ECO:0000313" key="12">
    <source>
        <dbReference type="EMBL" id="KAF9525849.1"/>
    </source>
</evidence>
<gene>
    <name evidence="12" type="ORF">CPB83DRAFT_795622</name>
</gene>
<comment type="caution">
    <text evidence="12">The sequence shown here is derived from an EMBL/GenBank/DDBJ whole genome shotgun (WGS) entry which is preliminary data.</text>
</comment>
<comment type="subcellular location">
    <subcellularLocation>
        <location evidence="2">Secreted</location>
    </subcellularLocation>
</comment>
<keyword evidence="7" id="KW-0186">Copper</keyword>
<comment type="cofactor">
    <cofactor evidence="1">
        <name>Cu(2+)</name>
        <dbReference type="ChEBI" id="CHEBI:29036"/>
    </cofactor>
</comment>
<evidence type="ECO:0000256" key="5">
    <source>
        <dbReference type="ARBA" id="ARBA00022729"/>
    </source>
</evidence>
<evidence type="ECO:0000256" key="2">
    <source>
        <dbReference type="ARBA" id="ARBA00004613"/>
    </source>
</evidence>
<evidence type="ECO:0000256" key="6">
    <source>
        <dbReference type="ARBA" id="ARBA00023002"/>
    </source>
</evidence>
<name>A0A9P6EBK9_9AGAR</name>
<dbReference type="InterPro" id="IPR054497">
    <property type="entry name" value="LPMO_AA14"/>
</dbReference>
<organism evidence="12 13">
    <name type="scientific">Crepidotus variabilis</name>
    <dbReference type="NCBI Taxonomy" id="179855"/>
    <lineage>
        <taxon>Eukaryota</taxon>
        <taxon>Fungi</taxon>
        <taxon>Dikarya</taxon>
        <taxon>Basidiomycota</taxon>
        <taxon>Agaricomycotina</taxon>
        <taxon>Agaricomycetes</taxon>
        <taxon>Agaricomycetidae</taxon>
        <taxon>Agaricales</taxon>
        <taxon>Agaricineae</taxon>
        <taxon>Crepidotaceae</taxon>
        <taxon>Crepidotus</taxon>
    </lineage>
</organism>
<dbReference type="GO" id="GO:0005576">
    <property type="term" value="C:extracellular region"/>
    <property type="evidence" value="ECO:0007669"/>
    <property type="project" value="UniProtKB-SubCell"/>
</dbReference>
<dbReference type="OrthoDB" id="2019572at2759"/>
<keyword evidence="4" id="KW-0479">Metal-binding</keyword>
<keyword evidence="6" id="KW-0560">Oxidoreductase</keyword>